<dbReference type="GO" id="GO:0008955">
    <property type="term" value="F:peptidoglycan glycosyltransferase activity"/>
    <property type="evidence" value="ECO:0007669"/>
    <property type="project" value="UniProtKB-EC"/>
</dbReference>
<feature type="transmembrane region" description="Helical" evidence="17">
    <location>
        <begin position="178"/>
        <end position="195"/>
    </location>
</feature>
<feature type="transmembrane region" description="Helical" evidence="17">
    <location>
        <begin position="156"/>
        <end position="172"/>
    </location>
</feature>
<comment type="catalytic activity">
    <reaction evidence="15">
        <text>[GlcNAc-(1-&gt;4)-Mur2Ac(oyl-L-Ala-gamma-D-Glu-L-Lys-D-Ala-D-Ala)](n)-di-trans,octa-cis-undecaprenyl diphosphate + beta-D-GlcNAc-(1-&gt;4)-Mur2Ac(oyl-L-Ala-gamma-D-Glu-L-Lys-D-Ala-D-Ala)-di-trans,octa-cis-undecaprenyl diphosphate = [GlcNAc-(1-&gt;4)-Mur2Ac(oyl-L-Ala-gamma-D-Glu-L-Lys-D-Ala-D-Ala)](n+1)-di-trans,octa-cis-undecaprenyl diphosphate + di-trans,octa-cis-undecaprenyl diphosphate + H(+)</text>
        <dbReference type="Rhea" id="RHEA:23708"/>
        <dbReference type="Rhea" id="RHEA-COMP:9602"/>
        <dbReference type="Rhea" id="RHEA-COMP:9603"/>
        <dbReference type="ChEBI" id="CHEBI:15378"/>
        <dbReference type="ChEBI" id="CHEBI:58405"/>
        <dbReference type="ChEBI" id="CHEBI:60033"/>
        <dbReference type="ChEBI" id="CHEBI:78435"/>
        <dbReference type="EC" id="2.4.99.28"/>
    </reaction>
</comment>
<keyword evidence="18" id="KW-0131">Cell cycle</keyword>
<dbReference type="EC" id="2.4.99.28" evidence="14"/>
<dbReference type="GO" id="GO:0015648">
    <property type="term" value="F:lipid-linked peptidoglycan transporter activity"/>
    <property type="evidence" value="ECO:0007669"/>
    <property type="project" value="TreeGrafter"/>
</dbReference>
<evidence type="ECO:0000256" key="16">
    <source>
        <dbReference type="ARBA" id="ARBA00049966"/>
    </source>
</evidence>
<dbReference type="EMBL" id="CP018867">
    <property type="protein sequence ID" value="AUI72748.1"/>
    <property type="molecule type" value="Genomic_DNA"/>
</dbReference>
<dbReference type="AlphaFoldDB" id="A0A2K9HK58"/>
<organism evidence="18 19">
    <name type="scientific">Companilactobacillus alimentarius DSM 20249</name>
    <dbReference type="NCBI Taxonomy" id="1423720"/>
    <lineage>
        <taxon>Bacteria</taxon>
        <taxon>Bacillati</taxon>
        <taxon>Bacillota</taxon>
        <taxon>Bacilli</taxon>
        <taxon>Lactobacillales</taxon>
        <taxon>Lactobacillaceae</taxon>
        <taxon>Companilactobacillus</taxon>
    </lineage>
</organism>
<evidence type="ECO:0000256" key="13">
    <source>
        <dbReference type="ARBA" id="ARBA00041418"/>
    </source>
</evidence>
<feature type="transmembrane region" description="Helical" evidence="17">
    <location>
        <begin position="45"/>
        <end position="64"/>
    </location>
</feature>
<evidence type="ECO:0000256" key="12">
    <source>
        <dbReference type="ARBA" id="ARBA00041185"/>
    </source>
</evidence>
<dbReference type="GO" id="GO:0009252">
    <property type="term" value="P:peptidoglycan biosynthetic process"/>
    <property type="evidence" value="ECO:0007669"/>
    <property type="project" value="UniProtKB-KW"/>
</dbReference>
<evidence type="ECO:0000256" key="17">
    <source>
        <dbReference type="SAM" id="Phobius"/>
    </source>
</evidence>
<evidence type="ECO:0000256" key="4">
    <source>
        <dbReference type="ARBA" id="ARBA00022692"/>
    </source>
</evidence>
<protein>
    <recommendedName>
        <fullName evidence="12">Probable peptidoglycan glycosyltransferase FtsW</fullName>
        <ecNumber evidence="14">2.4.99.28</ecNumber>
    </recommendedName>
    <alternativeName>
        <fullName evidence="13">Cell division protein FtsW</fullName>
    </alternativeName>
    <alternativeName>
        <fullName evidence="10">Cell wall polymerase</fullName>
    </alternativeName>
    <alternativeName>
        <fullName evidence="9">Peptidoglycan polymerase</fullName>
    </alternativeName>
</protein>
<dbReference type="PANTHER" id="PTHR30474:SF2">
    <property type="entry name" value="PEPTIDOGLYCAN GLYCOSYLTRANSFERASE FTSW-RELATED"/>
    <property type="match status" value="1"/>
</dbReference>
<keyword evidence="4 17" id="KW-0812">Transmembrane</keyword>
<evidence type="ECO:0000256" key="2">
    <source>
        <dbReference type="ARBA" id="ARBA00022676"/>
    </source>
</evidence>
<comment type="subcellular location">
    <subcellularLocation>
        <location evidence="1">Membrane</location>
        <topology evidence="1">Multi-pass membrane protein</topology>
    </subcellularLocation>
</comment>
<keyword evidence="19" id="KW-1185">Reference proteome</keyword>
<evidence type="ECO:0000256" key="3">
    <source>
        <dbReference type="ARBA" id="ARBA00022679"/>
    </source>
</evidence>
<feature type="transmembrane region" description="Helical" evidence="17">
    <location>
        <begin position="207"/>
        <end position="226"/>
    </location>
</feature>
<evidence type="ECO:0000313" key="19">
    <source>
        <dbReference type="Proteomes" id="UP000234653"/>
    </source>
</evidence>
<dbReference type="GO" id="GO:0051301">
    <property type="term" value="P:cell division"/>
    <property type="evidence" value="ECO:0007669"/>
    <property type="project" value="UniProtKB-KW"/>
</dbReference>
<evidence type="ECO:0000256" key="8">
    <source>
        <dbReference type="ARBA" id="ARBA00023136"/>
    </source>
</evidence>
<evidence type="ECO:0000256" key="6">
    <source>
        <dbReference type="ARBA" id="ARBA00022984"/>
    </source>
</evidence>
<dbReference type="PANTHER" id="PTHR30474">
    <property type="entry name" value="CELL CYCLE PROTEIN"/>
    <property type="match status" value="1"/>
</dbReference>
<keyword evidence="3" id="KW-0808">Transferase</keyword>
<gene>
    <name evidence="18" type="ORF">LA20249_01810</name>
</gene>
<keyword evidence="18" id="KW-0132">Cell division</keyword>
<evidence type="ECO:0000256" key="10">
    <source>
        <dbReference type="ARBA" id="ARBA00033270"/>
    </source>
</evidence>
<keyword evidence="6" id="KW-0573">Peptidoglycan synthesis</keyword>
<feature type="transmembrane region" description="Helical" evidence="17">
    <location>
        <begin position="361"/>
        <end position="382"/>
    </location>
</feature>
<evidence type="ECO:0000256" key="9">
    <source>
        <dbReference type="ARBA" id="ARBA00032370"/>
    </source>
</evidence>
<feature type="transmembrane region" description="Helical" evidence="17">
    <location>
        <begin position="295"/>
        <end position="316"/>
    </location>
</feature>
<dbReference type="GO" id="GO:0032153">
    <property type="term" value="C:cell division site"/>
    <property type="evidence" value="ECO:0007669"/>
    <property type="project" value="TreeGrafter"/>
</dbReference>
<keyword evidence="8 17" id="KW-0472">Membrane</keyword>
<dbReference type="Proteomes" id="UP000234653">
    <property type="component" value="Chromosome"/>
</dbReference>
<evidence type="ECO:0000256" key="7">
    <source>
        <dbReference type="ARBA" id="ARBA00022989"/>
    </source>
</evidence>
<comment type="function">
    <text evidence="16">Peptidoglycan polymerase that is essential for cell division.</text>
</comment>
<feature type="transmembrane region" description="Helical" evidence="17">
    <location>
        <begin position="12"/>
        <end position="33"/>
    </location>
</feature>
<keyword evidence="5" id="KW-0133">Cell shape</keyword>
<evidence type="ECO:0000256" key="11">
    <source>
        <dbReference type="ARBA" id="ARBA00038053"/>
    </source>
</evidence>
<feature type="transmembrane region" description="Helical" evidence="17">
    <location>
        <begin position="328"/>
        <end position="349"/>
    </location>
</feature>
<evidence type="ECO:0000313" key="18">
    <source>
        <dbReference type="EMBL" id="AUI72748.1"/>
    </source>
</evidence>
<evidence type="ECO:0000256" key="1">
    <source>
        <dbReference type="ARBA" id="ARBA00004141"/>
    </source>
</evidence>
<name>A0A2K9HK58_9LACO</name>
<dbReference type="Pfam" id="PF01098">
    <property type="entry name" value="FTSW_RODA_SPOVE"/>
    <property type="match status" value="1"/>
</dbReference>
<dbReference type="KEGG" id="lali:LA20249_01810"/>
<evidence type="ECO:0000256" key="14">
    <source>
        <dbReference type="ARBA" id="ARBA00044770"/>
    </source>
</evidence>
<evidence type="ECO:0000256" key="15">
    <source>
        <dbReference type="ARBA" id="ARBA00049902"/>
    </source>
</evidence>
<reference evidence="18 19" key="1">
    <citation type="submission" date="2016-12" db="EMBL/GenBank/DDBJ databases">
        <title>The whole genome sequencing and assembly of Lactobacillus alimentarius DSM 20249T strain.</title>
        <authorList>
            <person name="Lee Y.-J."/>
            <person name="Yi H."/>
            <person name="Bahn Y.-S."/>
            <person name="Kim J.F."/>
            <person name="Lee D.-W."/>
        </authorList>
    </citation>
    <scope>NUCLEOTIDE SEQUENCE [LARGE SCALE GENOMIC DNA]</scope>
    <source>
        <strain evidence="18 19">DSM 20249</strain>
    </source>
</reference>
<dbReference type="GO" id="GO:0005886">
    <property type="term" value="C:plasma membrane"/>
    <property type="evidence" value="ECO:0007669"/>
    <property type="project" value="TreeGrafter"/>
</dbReference>
<dbReference type="InterPro" id="IPR001182">
    <property type="entry name" value="FtsW/RodA"/>
</dbReference>
<keyword evidence="7 17" id="KW-1133">Transmembrane helix</keyword>
<dbReference type="STRING" id="1423720.FC67_GL001636"/>
<feature type="transmembrane region" description="Helical" evidence="17">
    <location>
        <begin position="118"/>
        <end position="136"/>
    </location>
</feature>
<proteinExistence type="inferred from homology"/>
<comment type="similarity">
    <text evidence="11">Belongs to the SEDS family. FtsW subfamily.</text>
</comment>
<keyword evidence="2" id="KW-0328">Glycosyltransferase</keyword>
<sequence>MVKKLKKIDLWIVIPYILLLGIGIVMVYSASFYNTLMAGGKTDQYLIKQAVFAGVGLFLCYFCFILKAKFFRKRVAIKYALLFTILSLASLPILGKIFPSLRVNGAVAWIPMGPFGNYQPLELAKLVLILYLAFVLTSKQERLLSYQNWKEVGFEVLPPILVVGMIVFLLLIQPDFGGAIVISLITWVLLGASTIPGKYIVRLSTALAAFLGLVIFMILKLAPSIITSHYQYKRILAMQHPFKWEQQAGAQLVNSFYAISNGGIFGVGLGNGIQKRGYLPEPHTDFILAVISEELGLVGDVVVLGLLAIIIFRIILIGIRAKKNYNALVCYGVATMLLTQVILNVGGLLSLIPLTGVTLPFISYGGSSMLILSIALGIVLNLDATTKFERTG</sequence>
<feature type="transmembrane region" description="Helical" evidence="17">
    <location>
        <begin position="76"/>
        <end position="98"/>
    </location>
</feature>
<dbReference type="GO" id="GO:0008360">
    <property type="term" value="P:regulation of cell shape"/>
    <property type="evidence" value="ECO:0007669"/>
    <property type="project" value="UniProtKB-KW"/>
</dbReference>
<accession>A0A2K9HK58</accession>
<evidence type="ECO:0000256" key="5">
    <source>
        <dbReference type="ARBA" id="ARBA00022960"/>
    </source>
</evidence>